<dbReference type="OrthoDB" id="165536at2759"/>
<comment type="caution">
    <text evidence="1">The sequence shown here is derived from an EMBL/GenBank/DDBJ whole genome shotgun (WGS) entry which is preliminary data.</text>
</comment>
<reference evidence="1" key="1">
    <citation type="submission" date="2019-03" db="EMBL/GenBank/DDBJ databases">
        <title>Long read genome sequence of the mycoparasitic Pythium oligandrum ATCC 38472 isolated from sugarbeet rhizosphere.</title>
        <authorList>
            <person name="Gaulin E."/>
        </authorList>
    </citation>
    <scope>NUCLEOTIDE SEQUENCE</scope>
    <source>
        <strain evidence="1">ATCC 38472_TT</strain>
    </source>
</reference>
<sequence length="191" mass="21343">MEKTTNAKNAVAKSKPRQDSGYVVQLVMREPDAPYRLRQSRRHGMLHVNTTTQEVSIRYPKTGPCLFQRRVMQPRKCIMGRQVMKLFPCQASSAFMSRLVSAHDVPKCRDALRLIGVGVIDATLESYCIKKPEAAVVQARHGNIYEGPMQELSATLSDPQRAADISAWLTEYSQSQQLEADIASISSALFS</sequence>
<dbReference type="EMBL" id="SPLM01000144">
    <property type="protein sequence ID" value="TMW57204.1"/>
    <property type="molecule type" value="Genomic_DNA"/>
</dbReference>
<dbReference type="Proteomes" id="UP000794436">
    <property type="component" value="Unassembled WGS sequence"/>
</dbReference>
<accession>A0A8K1C5Z1</accession>
<evidence type="ECO:0000313" key="1">
    <source>
        <dbReference type="EMBL" id="TMW57204.1"/>
    </source>
</evidence>
<organism evidence="1 2">
    <name type="scientific">Pythium oligandrum</name>
    <name type="common">Mycoparasitic fungus</name>
    <dbReference type="NCBI Taxonomy" id="41045"/>
    <lineage>
        <taxon>Eukaryota</taxon>
        <taxon>Sar</taxon>
        <taxon>Stramenopiles</taxon>
        <taxon>Oomycota</taxon>
        <taxon>Peronosporomycetes</taxon>
        <taxon>Pythiales</taxon>
        <taxon>Pythiaceae</taxon>
        <taxon>Pythium</taxon>
    </lineage>
</organism>
<gene>
    <name evidence="1" type="ORF">Poli38472_003129</name>
</gene>
<dbReference type="AlphaFoldDB" id="A0A8K1C5Z1"/>
<protein>
    <submittedName>
        <fullName evidence="1">Uncharacterized protein</fullName>
    </submittedName>
</protein>
<name>A0A8K1C5Z1_PYTOL</name>
<proteinExistence type="predicted"/>
<keyword evidence="2" id="KW-1185">Reference proteome</keyword>
<evidence type="ECO:0000313" key="2">
    <source>
        <dbReference type="Proteomes" id="UP000794436"/>
    </source>
</evidence>